<comment type="pathway">
    <text evidence="1 8">Amino-acid biosynthesis; L-histidine biosynthesis; L-histidine from 5-phospho-alpha-D-ribose 1-diphosphate: step 8/9.</text>
</comment>
<name>A0AAF0DIF1_9EURO</name>
<dbReference type="CDD" id="cd12110">
    <property type="entry name" value="PHP_HisPPase_Hisj_like"/>
    <property type="match status" value="1"/>
</dbReference>
<dbReference type="Pfam" id="PF02811">
    <property type="entry name" value="PHP"/>
    <property type="match status" value="1"/>
</dbReference>
<dbReference type="SUPFAM" id="SSF89550">
    <property type="entry name" value="PHP domain-like"/>
    <property type="match status" value="1"/>
</dbReference>
<evidence type="ECO:0000313" key="11">
    <source>
        <dbReference type="Proteomes" id="UP001219355"/>
    </source>
</evidence>
<dbReference type="EMBL" id="CP120629">
    <property type="protein sequence ID" value="WEW59349.1"/>
    <property type="molecule type" value="Genomic_DNA"/>
</dbReference>
<feature type="domain" description="PHP" evidence="9">
    <location>
        <begin position="5"/>
        <end position="214"/>
    </location>
</feature>
<evidence type="ECO:0000256" key="8">
    <source>
        <dbReference type="RuleBase" id="RU366003"/>
    </source>
</evidence>
<sequence length="312" mass="35837">MPFSHHSHSGQFCPGHAKDSLEEVIQTAIEKGMQVFCLSEHMPRHNEDLYPEEIGTNTLDSMLENEAAYFKEAIGLREKYQSQINIPIGFESDWIRPSSLDLIKGSLDEYPCDFFIGSVHHVHTIPIDYDKDFYSRARQLSGGTDEKLFEDYFDDQYKLLMELKPPVIGHFDLIRLMSDNSDASFQQWPQVWEKILRNLDFIAGYGGLLELNSASLRKGMSEPYPKAEICKEFLVRSGRFCLSDDSHGVHQVALNYSRVRDFLGDAGISTVHYLKYEPDSPTSVLDDRFPTMRVHSVSLEDLKKEPFWELIA</sequence>
<reference evidence="10" key="1">
    <citation type="submission" date="2023-03" db="EMBL/GenBank/DDBJ databases">
        <title>Emydomyces testavorans Genome Sequence.</title>
        <authorList>
            <person name="Hoyer L."/>
        </authorList>
    </citation>
    <scope>NUCLEOTIDE SEQUENCE</scope>
    <source>
        <strain evidence="10">16-2883</strain>
    </source>
</reference>
<comment type="similarity">
    <text evidence="2 8">Belongs to the PHP hydrolase family. HisK subfamily.</text>
</comment>
<dbReference type="PANTHER" id="PTHR21039:SF0">
    <property type="entry name" value="HISTIDINOL-PHOSPHATASE"/>
    <property type="match status" value="1"/>
</dbReference>
<evidence type="ECO:0000256" key="4">
    <source>
        <dbReference type="ARBA" id="ARBA00022605"/>
    </source>
</evidence>
<evidence type="ECO:0000313" key="10">
    <source>
        <dbReference type="EMBL" id="WEW59349.1"/>
    </source>
</evidence>
<keyword evidence="4 8" id="KW-0028">Amino-acid biosynthesis</keyword>
<comment type="catalytic activity">
    <reaction evidence="7 8">
        <text>L-histidinol phosphate + H2O = L-histidinol + phosphate</text>
        <dbReference type="Rhea" id="RHEA:14465"/>
        <dbReference type="ChEBI" id="CHEBI:15377"/>
        <dbReference type="ChEBI" id="CHEBI:43474"/>
        <dbReference type="ChEBI" id="CHEBI:57699"/>
        <dbReference type="ChEBI" id="CHEBI:57980"/>
        <dbReference type="EC" id="3.1.3.15"/>
    </reaction>
</comment>
<proteinExistence type="inferred from homology"/>
<dbReference type="GO" id="GO:0000105">
    <property type="term" value="P:L-histidine biosynthetic process"/>
    <property type="evidence" value="ECO:0007669"/>
    <property type="project" value="UniProtKB-UniRule"/>
</dbReference>
<evidence type="ECO:0000256" key="2">
    <source>
        <dbReference type="ARBA" id="ARBA00009152"/>
    </source>
</evidence>
<evidence type="ECO:0000256" key="6">
    <source>
        <dbReference type="ARBA" id="ARBA00023102"/>
    </source>
</evidence>
<gene>
    <name evidence="10" type="ORF">PRK78_004819</name>
</gene>
<dbReference type="GO" id="GO:0005737">
    <property type="term" value="C:cytoplasm"/>
    <property type="evidence" value="ECO:0007669"/>
    <property type="project" value="TreeGrafter"/>
</dbReference>
<evidence type="ECO:0000256" key="1">
    <source>
        <dbReference type="ARBA" id="ARBA00004970"/>
    </source>
</evidence>
<dbReference type="InterPro" id="IPR010140">
    <property type="entry name" value="Histidinol_P_phosphatase_HisJ"/>
</dbReference>
<dbReference type="NCBIfam" id="TIGR01856">
    <property type="entry name" value="hisJ_fam"/>
    <property type="match status" value="1"/>
</dbReference>
<evidence type="ECO:0000256" key="3">
    <source>
        <dbReference type="ARBA" id="ARBA00013085"/>
    </source>
</evidence>
<organism evidence="10 11">
    <name type="scientific">Emydomyces testavorans</name>
    <dbReference type="NCBI Taxonomy" id="2070801"/>
    <lineage>
        <taxon>Eukaryota</taxon>
        <taxon>Fungi</taxon>
        <taxon>Dikarya</taxon>
        <taxon>Ascomycota</taxon>
        <taxon>Pezizomycotina</taxon>
        <taxon>Eurotiomycetes</taxon>
        <taxon>Eurotiomycetidae</taxon>
        <taxon>Onygenales</taxon>
        <taxon>Nannizziopsiaceae</taxon>
        <taxon>Emydomyces</taxon>
    </lineage>
</organism>
<evidence type="ECO:0000256" key="7">
    <source>
        <dbReference type="ARBA" id="ARBA00049158"/>
    </source>
</evidence>
<evidence type="ECO:0000256" key="5">
    <source>
        <dbReference type="ARBA" id="ARBA00022801"/>
    </source>
</evidence>
<dbReference type="GO" id="GO:0004401">
    <property type="term" value="F:histidinol-phosphatase activity"/>
    <property type="evidence" value="ECO:0007669"/>
    <property type="project" value="UniProtKB-UniRule"/>
</dbReference>
<dbReference type="AlphaFoldDB" id="A0AAF0DIF1"/>
<dbReference type="PANTHER" id="PTHR21039">
    <property type="entry name" value="HISTIDINOL PHOSPHATASE-RELATED"/>
    <property type="match status" value="1"/>
</dbReference>
<dbReference type="InterPro" id="IPR016195">
    <property type="entry name" value="Pol/histidinol_Pase-like"/>
</dbReference>
<evidence type="ECO:0000259" key="9">
    <source>
        <dbReference type="Pfam" id="PF02811"/>
    </source>
</evidence>
<protein>
    <recommendedName>
        <fullName evidence="3 8">Histidinol-phosphatase</fullName>
        <shortName evidence="8">HolPase</shortName>
        <ecNumber evidence="3 8">3.1.3.15</ecNumber>
    </recommendedName>
</protein>
<dbReference type="Proteomes" id="UP001219355">
    <property type="component" value="Chromosome 3"/>
</dbReference>
<dbReference type="InterPro" id="IPR004013">
    <property type="entry name" value="PHP_dom"/>
</dbReference>
<keyword evidence="11" id="KW-1185">Reference proteome</keyword>
<dbReference type="FunFam" id="3.20.20.140:FF:000059">
    <property type="entry name" value="Histidinol-phosphatase"/>
    <property type="match status" value="1"/>
</dbReference>
<keyword evidence="5 8" id="KW-0378">Hydrolase</keyword>
<keyword evidence="6 8" id="KW-0368">Histidine biosynthesis</keyword>
<dbReference type="Gene3D" id="3.20.20.140">
    <property type="entry name" value="Metal-dependent hydrolases"/>
    <property type="match status" value="1"/>
</dbReference>
<dbReference type="EC" id="3.1.3.15" evidence="3 8"/>
<accession>A0AAF0DIF1</accession>